<dbReference type="PANTHER" id="PTHR24209">
    <property type="entry name" value="PROTEIN DA1-RELATED 2"/>
    <property type="match status" value="1"/>
</dbReference>
<evidence type="ECO:0000313" key="2">
    <source>
        <dbReference type="EMBL" id="PRQ52853.1"/>
    </source>
</evidence>
<comment type="caution">
    <text evidence="2">The sequence shown here is derived from an EMBL/GenBank/DDBJ whole genome shotgun (WGS) entry which is preliminary data.</text>
</comment>
<feature type="domain" description="Protein DA1-like" evidence="1">
    <location>
        <begin position="1"/>
        <end position="97"/>
    </location>
</feature>
<proteinExistence type="predicted"/>
<dbReference type="InterPro" id="IPR045218">
    <property type="entry name" value="DA1-like"/>
</dbReference>
<dbReference type="Gramene" id="PRQ52853">
    <property type="protein sequence ID" value="PRQ52853"/>
    <property type="gene ID" value="RchiOBHm_Chr2g0160021"/>
</dbReference>
<organism evidence="2 3">
    <name type="scientific">Rosa chinensis</name>
    <name type="common">China rose</name>
    <dbReference type="NCBI Taxonomy" id="74649"/>
    <lineage>
        <taxon>Eukaryota</taxon>
        <taxon>Viridiplantae</taxon>
        <taxon>Streptophyta</taxon>
        <taxon>Embryophyta</taxon>
        <taxon>Tracheophyta</taxon>
        <taxon>Spermatophyta</taxon>
        <taxon>Magnoliopsida</taxon>
        <taxon>eudicotyledons</taxon>
        <taxon>Gunneridae</taxon>
        <taxon>Pentapetalae</taxon>
        <taxon>rosids</taxon>
        <taxon>fabids</taxon>
        <taxon>Rosales</taxon>
        <taxon>Rosaceae</taxon>
        <taxon>Rosoideae</taxon>
        <taxon>Rosoideae incertae sedis</taxon>
        <taxon>Rosa</taxon>
    </lineage>
</organism>
<dbReference type="STRING" id="74649.A0A2P6S2E2"/>
<evidence type="ECO:0000259" key="1">
    <source>
        <dbReference type="Pfam" id="PF12315"/>
    </source>
</evidence>
<keyword evidence="3" id="KW-1185">Reference proteome</keyword>
<dbReference type="Pfam" id="PF12315">
    <property type="entry name" value="DA1-like"/>
    <property type="match status" value="1"/>
</dbReference>
<protein>
    <recommendedName>
        <fullName evidence="1">Protein DA1-like domain-containing protein</fullName>
    </recommendedName>
</protein>
<dbReference type="GO" id="GO:0043130">
    <property type="term" value="F:ubiquitin binding"/>
    <property type="evidence" value="ECO:0007669"/>
    <property type="project" value="TreeGrafter"/>
</dbReference>
<dbReference type="Proteomes" id="UP000238479">
    <property type="component" value="Chromosome 2"/>
</dbReference>
<sequence length="107" mass="12913">MMHAWLHLQDCRKKLEEKVEEGICEVMCHKWMERFCSSDDLDHSSYKTYKQGQFKRKLKQLLVESMETRPDIYGQGYREATRAIEKFGFQTTLNHIVQKESFPHREK</sequence>
<accession>A0A2P6S2E2</accession>
<reference evidence="2 3" key="1">
    <citation type="journal article" date="2018" name="Nat. Genet.">
        <title>The Rosa genome provides new insights in the design of modern roses.</title>
        <authorList>
            <person name="Bendahmane M."/>
        </authorList>
    </citation>
    <scope>NUCLEOTIDE SEQUENCE [LARGE SCALE GENOMIC DNA]</scope>
    <source>
        <strain evidence="3">cv. Old Blush</strain>
    </source>
</reference>
<dbReference type="AlphaFoldDB" id="A0A2P6S2E2"/>
<dbReference type="EMBL" id="PDCK01000040">
    <property type="protein sequence ID" value="PRQ52853.1"/>
    <property type="molecule type" value="Genomic_DNA"/>
</dbReference>
<dbReference type="InterPro" id="IPR022087">
    <property type="entry name" value="DA1-like_dom"/>
</dbReference>
<evidence type="ECO:0000313" key="3">
    <source>
        <dbReference type="Proteomes" id="UP000238479"/>
    </source>
</evidence>
<dbReference type="PANTHER" id="PTHR24209:SF31">
    <property type="entry name" value="PROTEIN DA1-LIKE ISOFORM X1"/>
    <property type="match status" value="1"/>
</dbReference>
<name>A0A2P6S2E2_ROSCH</name>
<gene>
    <name evidence="2" type="ORF">RchiOBHm_Chr2g0160021</name>
</gene>